<dbReference type="OrthoDB" id="854126at2"/>
<dbReference type="RefSeq" id="WP_007660323.1">
    <property type="nucleotide sequence ID" value="NZ_FTNM01000002.1"/>
</dbReference>
<dbReference type="EMBL" id="FTNM01000002">
    <property type="protein sequence ID" value="SIQ82497.1"/>
    <property type="molecule type" value="Genomic_DNA"/>
</dbReference>
<reference evidence="3" key="1">
    <citation type="submission" date="2017-01" db="EMBL/GenBank/DDBJ databases">
        <authorList>
            <person name="Varghese N."/>
            <person name="Submissions S."/>
        </authorList>
    </citation>
    <scope>NUCLEOTIDE SEQUENCE [LARGE SCALE GENOMIC DNA]</scope>
    <source>
        <strain evidence="3">DM9</strain>
    </source>
</reference>
<gene>
    <name evidence="2" type="ORF">SAMN05421545_1258</name>
</gene>
<evidence type="ECO:0000313" key="2">
    <source>
        <dbReference type="EMBL" id="SIQ82497.1"/>
    </source>
</evidence>
<organism evidence="2 3">
    <name type="scientific">Pontibacter lucknowensis</name>
    <dbReference type="NCBI Taxonomy" id="1077936"/>
    <lineage>
        <taxon>Bacteria</taxon>
        <taxon>Pseudomonadati</taxon>
        <taxon>Bacteroidota</taxon>
        <taxon>Cytophagia</taxon>
        <taxon>Cytophagales</taxon>
        <taxon>Hymenobacteraceae</taxon>
        <taxon>Pontibacter</taxon>
    </lineage>
</organism>
<accession>A0A1N6VX85</accession>
<keyword evidence="1" id="KW-0472">Membrane</keyword>
<protein>
    <submittedName>
        <fullName evidence="2">Uncharacterized protein</fullName>
    </submittedName>
</protein>
<evidence type="ECO:0000313" key="3">
    <source>
        <dbReference type="Proteomes" id="UP000185924"/>
    </source>
</evidence>
<keyword evidence="3" id="KW-1185">Reference proteome</keyword>
<dbReference type="AlphaFoldDB" id="A0A1N6VX85"/>
<sequence length="68" mass="7518">MKTNTSKTSNPLNYLMENPGDIMNIVKNPGKYGLDTFNGLDNKQKQYVLFALGAGLIGYGIYLGMNKK</sequence>
<keyword evidence="1" id="KW-0812">Transmembrane</keyword>
<proteinExistence type="predicted"/>
<feature type="transmembrane region" description="Helical" evidence="1">
    <location>
        <begin position="47"/>
        <end position="65"/>
    </location>
</feature>
<name>A0A1N6VX85_9BACT</name>
<keyword evidence="1" id="KW-1133">Transmembrane helix</keyword>
<dbReference type="Proteomes" id="UP000185924">
    <property type="component" value="Unassembled WGS sequence"/>
</dbReference>
<evidence type="ECO:0000256" key="1">
    <source>
        <dbReference type="SAM" id="Phobius"/>
    </source>
</evidence>